<keyword evidence="8" id="KW-0449">Lipoprotein</keyword>
<keyword evidence="4" id="KW-0336">GPI-anchor</keyword>
<dbReference type="GO" id="GO:0005886">
    <property type="term" value="C:plasma membrane"/>
    <property type="evidence" value="ECO:0007669"/>
    <property type="project" value="UniProtKB-SubCell"/>
</dbReference>
<evidence type="ECO:0000256" key="3">
    <source>
        <dbReference type="ARBA" id="ARBA00022475"/>
    </source>
</evidence>
<dbReference type="PANTHER" id="PTHR33044">
    <property type="entry name" value="BIFUNCTIONAL INHIBITOR/LIPID-TRANSFER PROTEIN/SEED STORAGE 2S ALBUMIN SUPERFAMILY PROTEIN-RELATED"/>
    <property type="match status" value="1"/>
</dbReference>
<organism evidence="12 13">
    <name type="scientific">Hibiscus trionum</name>
    <name type="common">Flower of an hour</name>
    <dbReference type="NCBI Taxonomy" id="183268"/>
    <lineage>
        <taxon>Eukaryota</taxon>
        <taxon>Viridiplantae</taxon>
        <taxon>Streptophyta</taxon>
        <taxon>Embryophyta</taxon>
        <taxon>Tracheophyta</taxon>
        <taxon>Spermatophyta</taxon>
        <taxon>Magnoliopsida</taxon>
        <taxon>eudicotyledons</taxon>
        <taxon>Gunneridae</taxon>
        <taxon>Pentapetalae</taxon>
        <taxon>rosids</taxon>
        <taxon>malvids</taxon>
        <taxon>Malvales</taxon>
        <taxon>Malvaceae</taxon>
        <taxon>Malvoideae</taxon>
        <taxon>Hibiscus</taxon>
    </lineage>
</organism>
<keyword evidence="6" id="KW-1015">Disulfide bond</keyword>
<feature type="chain" id="PRO_5040769523" evidence="10">
    <location>
        <begin position="23"/>
        <end position="220"/>
    </location>
</feature>
<dbReference type="GO" id="GO:0098552">
    <property type="term" value="C:side of membrane"/>
    <property type="evidence" value="ECO:0007669"/>
    <property type="project" value="UniProtKB-KW"/>
</dbReference>
<dbReference type="SUPFAM" id="SSF47699">
    <property type="entry name" value="Bifunctional inhibitor/lipid-transfer protein/seed storage 2S albumin"/>
    <property type="match status" value="1"/>
</dbReference>
<comment type="caution">
    <text evidence="12">The sequence shown here is derived from an EMBL/GenBank/DDBJ whole genome shotgun (WGS) entry which is preliminary data.</text>
</comment>
<feature type="signal peptide" evidence="10">
    <location>
        <begin position="1"/>
        <end position="22"/>
    </location>
</feature>
<evidence type="ECO:0000313" key="12">
    <source>
        <dbReference type="EMBL" id="GMI64236.1"/>
    </source>
</evidence>
<evidence type="ECO:0000256" key="5">
    <source>
        <dbReference type="ARBA" id="ARBA00022729"/>
    </source>
</evidence>
<dbReference type="Proteomes" id="UP001165190">
    <property type="component" value="Unassembled WGS sequence"/>
</dbReference>
<evidence type="ECO:0000256" key="10">
    <source>
        <dbReference type="SAM" id="SignalP"/>
    </source>
</evidence>
<feature type="region of interest" description="Disordered" evidence="9">
    <location>
        <begin position="131"/>
        <end position="195"/>
    </location>
</feature>
<evidence type="ECO:0000256" key="8">
    <source>
        <dbReference type="ARBA" id="ARBA00023288"/>
    </source>
</evidence>
<dbReference type="AlphaFoldDB" id="A0A9W7LHE3"/>
<keyword evidence="7" id="KW-0325">Glycoprotein</keyword>
<evidence type="ECO:0000256" key="4">
    <source>
        <dbReference type="ARBA" id="ARBA00022622"/>
    </source>
</evidence>
<keyword evidence="3" id="KW-1003">Cell membrane</keyword>
<evidence type="ECO:0000256" key="9">
    <source>
        <dbReference type="SAM" id="MobiDB-lite"/>
    </source>
</evidence>
<gene>
    <name evidence="12" type="ORF">HRI_000092900</name>
</gene>
<evidence type="ECO:0000313" key="13">
    <source>
        <dbReference type="Proteomes" id="UP001165190"/>
    </source>
</evidence>
<dbReference type="Pfam" id="PF14368">
    <property type="entry name" value="LTP_2"/>
    <property type="match status" value="1"/>
</dbReference>
<feature type="compositionally biased region" description="Low complexity" evidence="9">
    <location>
        <begin position="161"/>
        <end position="185"/>
    </location>
</feature>
<sequence length="220" mass="22444">MELFKTSCWLVLALVLAWTALSVPVYGQGINTPCNPSTLSIGFTPCMNFLTNSSASGTSPTSDCCDSLKNLTSRGMDCLCLLLTGSVPFRLPINRTLAISLPRACNMPGVPVQCRAPAGVPVPAPGPMSLAPTLSPGASPALSPTGSIIPEPTGSAESPESDTTPALTPPSSTAGSGSPTATTGSRPVLNPPSSAAGRSYSFSPSLVLLLTLGFVVLKYY</sequence>
<evidence type="ECO:0000256" key="7">
    <source>
        <dbReference type="ARBA" id="ARBA00023180"/>
    </source>
</evidence>
<evidence type="ECO:0000256" key="1">
    <source>
        <dbReference type="ARBA" id="ARBA00004609"/>
    </source>
</evidence>
<dbReference type="OrthoDB" id="1914452at2759"/>
<dbReference type="CDD" id="cd00010">
    <property type="entry name" value="AAI_LTSS"/>
    <property type="match status" value="1"/>
</dbReference>
<keyword evidence="5 10" id="KW-0732">Signal</keyword>
<dbReference type="Gene3D" id="1.10.110.10">
    <property type="entry name" value="Plant lipid-transfer and hydrophobic proteins"/>
    <property type="match status" value="1"/>
</dbReference>
<name>A0A9W7LHE3_HIBTR</name>
<dbReference type="InterPro" id="IPR043325">
    <property type="entry name" value="LTSS"/>
</dbReference>
<dbReference type="InterPro" id="IPR016140">
    <property type="entry name" value="Bifunc_inhib/LTP/seed_store"/>
</dbReference>
<proteinExistence type="inferred from homology"/>
<comment type="subcellular location">
    <subcellularLocation>
        <location evidence="1">Cell membrane</location>
        <topology evidence="1">Lipid-anchor</topology>
        <topology evidence="1">GPI-anchor</topology>
    </subcellularLocation>
</comment>
<evidence type="ECO:0000256" key="6">
    <source>
        <dbReference type="ARBA" id="ARBA00023157"/>
    </source>
</evidence>
<dbReference type="SMART" id="SM00499">
    <property type="entry name" value="AAI"/>
    <property type="match status" value="1"/>
</dbReference>
<protein>
    <submittedName>
        <fullName evidence="12">Glycosylphosphatidylinositol-anchored lipid protein transfer 20</fullName>
    </submittedName>
</protein>
<accession>A0A9W7LHE3</accession>
<dbReference type="InterPro" id="IPR036312">
    <property type="entry name" value="Bifun_inhib/LTP/seed_sf"/>
</dbReference>
<reference evidence="12" key="1">
    <citation type="submission" date="2023-05" db="EMBL/GenBank/DDBJ databases">
        <title>Genome and transcriptome analyses reveal genes involved in the formation of fine ridges on petal epidermal cells in Hibiscus trionum.</title>
        <authorList>
            <person name="Koshimizu S."/>
            <person name="Masuda S."/>
            <person name="Ishii T."/>
            <person name="Shirasu K."/>
            <person name="Hoshino A."/>
            <person name="Arita M."/>
        </authorList>
    </citation>
    <scope>NUCLEOTIDE SEQUENCE</scope>
    <source>
        <strain evidence="12">Hamamatsu line</strain>
    </source>
</reference>
<comment type="similarity">
    <text evidence="2">Belongs to the plant LTP family.</text>
</comment>
<evidence type="ECO:0000256" key="2">
    <source>
        <dbReference type="ARBA" id="ARBA00009748"/>
    </source>
</evidence>
<keyword evidence="4" id="KW-0472">Membrane</keyword>
<evidence type="ECO:0000259" key="11">
    <source>
        <dbReference type="SMART" id="SM00499"/>
    </source>
</evidence>
<feature type="domain" description="Bifunctional inhibitor/plant lipid transfer protein/seed storage helical" evidence="11">
    <location>
        <begin position="34"/>
        <end position="114"/>
    </location>
</feature>
<keyword evidence="13" id="KW-1185">Reference proteome</keyword>
<dbReference type="EMBL" id="BSYR01000003">
    <property type="protein sequence ID" value="GMI64236.1"/>
    <property type="molecule type" value="Genomic_DNA"/>
</dbReference>